<sequence>MLGQPLKENAIAIVVNQDFARYAKTLINSINKNWVNHPPILLFLTPDVDRELEDFFSLLPKVTPKRFNPQEFEYRELLVDKNEKFESKSFNDAGFFIVNFWSNLFSEYNNILVLDADMLVLKDLSALMEDDSFLGISAANERILPVFSFNRPLLKKSFGLANAYFKALTMGIFLPPFASMNSGVLRIGPKDRTPDKYRALLKILKEFRASTASDQEIIYLWMQKFNKPLSFDFRMNFQARFFNAIENNDIPIRFRRKIIEASQDVHILHFNGAKPDNPDFLHHPWTKDRHDLVALFNSYS</sequence>
<dbReference type="InterPro" id="IPR029044">
    <property type="entry name" value="Nucleotide-diphossugar_trans"/>
</dbReference>
<accession>A0A5B6TJQ2</accession>
<evidence type="ECO:0008006" key="3">
    <source>
        <dbReference type="Google" id="ProtNLM"/>
    </source>
</evidence>
<keyword evidence="2" id="KW-1185">Reference proteome</keyword>
<name>A0A5B6TJQ2_9BACT</name>
<dbReference type="Gene3D" id="3.90.550.10">
    <property type="entry name" value="Spore Coat Polysaccharide Biosynthesis Protein SpsA, Chain A"/>
    <property type="match status" value="1"/>
</dbReference>
<reference evidence="1 2" key="1">
    <citation type="submission" date="2019-07" db="EMBL/GenBank/DDBJ databases">
        <title>Rufibacter sp. nov., isolated from lake sediment.</title>
        <authorList>
            <person name="Qu J.-H."/>
        </authorList>
    </citation>
    <scope>NUCLEOTIDE SEQUENCE [LARGE SCALE GENOMIC DNA]</scope>
    <source>
        <strain evidence="1 2">NBS58-1</strain>
    </source>
</reference>
<dbReference type="AlphaFoldDB" id="A0A5B6TJQ2"/>
<dbReference type="GO" id="GO:0016757">
    <property type="term" value="F:glycosyltransferase activity"/>
    <property type="evidence" value="ECO:0007669"/>
    <property type="project" value="InterPro"/>
</dbReference>
<dbReference type="EMBL" id="VKKY01000001">
    <property type="protein sequence ID" value="KAA3439595.1"/>
    <property type="molecule type" value="Genomic_DNA"/>
</dbReference>
<evidence type="ECO:0000313" key="2">
    <source>
        <dbReference type="Proteomes" id="UP000324133"/>
    </source>
</evidence>
<dbReference type="Proteomes" id="UP000324133">
    <property type="component" value="Unassembled WGS sequence"/>
</dbReference>
<gene>
    <name evidence="1" type="ORF">FOA19_02625</name>
</gene>
<proteinExistence type="predicted"/>
<dbReference type="Pfam" id="PF01501">
    <property type="entry name" value="Glyco_transf_8"/>
    <property type="match status" value="1"/>
</dbReference>
<evidence type="ECO:0000313" key="1">
    <source>
        <dbReference type="EMBL" id="KAA3439595.1"/>
    </source>
</evidence>
<organism evidence="1 2">
    <name type="scientific">Rufibacter hautae</name>
    <dbReference type="NCBI Taxonomy" id="2595005"/>
    <lineage>
        <taxon>Bacteria</taxon>
        <taxon>Pseudomonadati</taxon>
        <taxon>Bacteroidota</taxon>
        <taxon>Cytophagia</taxon>
        <taxon>Cytophagales</taxon>
        <taxon>Hymenobacteraceae</taxon>
        <taxon>Rufibacter</taxon>
    </lineage>
</organism>
<dbReference type="SUPFAM" id="SSF53448">
    <property type="entry name" value="Nucleotide-diphospho-sugar transferases"/>
    <property type="match status" value="1"/>
</dbReference>
<protein>
    <recommendedName>
        <fullName evidence="3">Glycosyl transferase</fullName>
    </recommendedName>
</protein>
<comment type="caution">
    <text evidence="1">The sequence shown here is derived from an EMBL/GenBank/DDBJ whole genome shotgun (WGS) entry which is preliminary data.</text>
</comment>
<dbReference type="InterPro" id="IPR002495">
    <property type="entry name" value="Glyco_trans_8"/>
</dbReference>